<dbReference type="KEGG" id="dtu:Dtur_0527"/>
<evidence type="ECO:0000256" key="3">
    <source>
        <dbReference type="ARBA" id="ARBA00022801"/>
    </source>
</evidence>
<keyword evidence="1" id="KW-1277">Toxin-antitoxin system</keyword>
<name>B8DZ87_DICTD</name>
<dbReference type="HOGENOM" id="CLU_142825_1_0_0"/>
<dbReference type="STRING" id="515635.Dtur_0527"/>
<accession>B8DZ87</accession>
<dbReference type="InterPro" id="IPR037038">
    <property type="entry name" value="HepT-like_sf"/>
</dbReference>
<dbReference type="EnsemblBacteria" id="ACK41820">
    <property type="protein sequence ID" value="ACK41820"/>
    <property type="gene ID" value="Dtur_0527"/>
</dbReference>
<dbReference type="EMBL" id="CP001251">
    <property type="protein sequence ID" value="ACK41820.1"/>
    <property type="molecule type" value="Genomic_DNA"/>
</dbReference>
<dbReference type="Pfam" id="PF01934">
    <property type="entry name" value="HepT-like"/>
    <property type="match status" value="1"/>
</dbReference>
<evidence type="ECO:0000313" key="5">
    <source>
        <dbReference type="EMBL" id="ACK41820.1"/>
    </source>
</evidence>
<dbReference type="RefSeq" id="WP_012582905.1">
    <property type="nucleotide sequence ID" value="NC_011661.1"/>
</dbReference>
<dbReference type="PANTHER" id="PTHR33397">
    <property type="entry name" value="UPF0331 PROTEIN YUTE"/>
    <property type="match status" value="1"/>
</dbReference>
<dbReference type="OrthoDB" id="5373123at2"/>
<dbReference type="GO" id="GO:0110001">
    <property type="term" value="C:toxin-antitoxin complex"/>
    <property type="evidence" value="ECO:0007669"/>
    <property type="project" value="InterPro"/>
</dbReference>
<organism evidence="5 6">
    <name type="scientific">Dictyoglomus turgidum (strain DSM 6724 / Z-1310)</name>
    <dbReference type="NCBI Taxonomy" id="515635"/>
    <lineage>
        <taxon>Bacteria</taxon>
        <taxon>Pseudomonadati</taxon>
        <taxon>Dictyoglomota</taxon>
        <taxon>Dictyoglomia</taxon>
        <taxon>Dictyoglomales</taxon>
        <taxon>Dictyoglomaceae</taxon>
        <taxon>Dictyoglomus</taxon>
    </lineage>
</organism>
<dbReference type="GO" id="GO:0004540">
    <property type="term" value="F:RNA nuclease activity"/>
    <property type="evidence" value="ECO:0007669"/>
    <property type="project" value="InterPro"/>
</dbReference>
<keyword evidence="6" id="KW-1185">Reference proteome</keyword>
<reference evidence="6" key="1">
    <citation type="journal article" date="2016" name="Front. Microbiol.">
        <title>The complete genome sequence of hyperthermophile Dictyoglomus turgidum DSM 6724 reveals a specialized carbohydrate fermentor.</title>
        <authorList>
            <person name="Brumm P.J."/>
            <person name="Gowda K."/>
            <person name="Robb F.T."/>
            <person name="Mead D.A."/>
        </authorList>
    </citation>
    <scope>NUCLEOTIDE SEQUENCE [LARGE SCALE GENOMIC DNA]</scope>
    <source>
        <strain evidence="6">DSM 6724 / Z-1310</strain>
    </source>
</reference>
<evidence type="ECO:0000256" key="1">
    <source>
        <dbReference type="ARBA" id="ARBA00022649"/>
    </source>
</evidence>
<dbReference type="eggNOG" id="COG2445">
    <property type="taxonomic scope" value="Bacteria"/>
</dbReference>
<comment type="similarity">
    <text evidence="4">Belongs to the HepT RNase toxin family.</text>
</comment>
<dbReference type="InterPro" id="IPR052379">
    <property type="entry name" value="Type_VII_TA_RNase"/>
</dbReference>
<proteinExistence type="inferred from homology"/>
<sequence>MIVKDRVKKLEEIINTLEELKNRFSLEDIKRNKITQWALKYGIYLCITGIGEIACGIIDERKLGNAKNYKECIALLGDNNILDKSSVEKLISYINIREMLKRSYIDVDLEKLYLLTEKLDFFKDLISKFKNFV</sequence>
<evidence type="ECO:0008006" key="7">
    <source>
        <dbReference type="Google" id="ProtNLM"/>
    </source>
</evidence>
<keyword evidence="2" id="KW-0540">Nuclease</keyword>
<keyword evidence="3" id="KW-0378">Hydrolase</keyword>
<dbReference type="Proteomes" id="UP000007719">
    <property type="component" value="Chromosome"/>
</dbReference>
<dbReference type="InterPro" id="IPR008201">
    <property type="entry name" value="HepT-like"/>
</dbReference>
<evidence type="ECO:0000256" key="4">
    <source>
        <dbReference type="ARBA" id="ARBA00024207"/>
    </source>
</evidence>
<dbReference type="PANTHER" id="PTHR33397:SF5">
    <property type="entry name" value="RNASE YUTE-RELATED"/>
    <property type="match status" value="1"/>
</dbReference>
<evidence type="ECO:0000313" key="6">
    <source>
        <dbReference type="Proteomes" id="UP000007719"/>
    </source>
</evidence>
<dbReference type="GO" id="GO:0016787">
    <property type="term" value="F:hydrolase activity"/>
    <property type="evidence" value="ECO:0007669"/>
    <property type="project" value="UniProtKB-KW"/>
</dbReference>
<evidence type="ECO:0000256" key="2">
    <source>
        <dbReference type="ARBA" id="ARBA00022722"/>
    </source>
</evidence>
<gene>
    <name evidence="5" type="ordered locus">Dtur_0527</name>
</gene>
<protein>
    <recommendedName>
        <fullName evidence="7">DUF86 domain-containing protein</fullName>
    </recommendedName>
</protein>
<dbReference type="AlphaFoldDB" id="B8DZ87"/>
<dbReference type="Gene3D" id="1.20.120.580">
    <property type="entry name" value="bsu32300-like"/>
    <property type="match status" value="1"/>
</dbReference>
<dbReference type="InParanoid" id="B8DZ87"/>